<evidence type="ECO:0000313" key="23">
    <source>
        <dbReference type="Proteomes" id="UP000549394"/>
    </source>
</evidence>
<feature type="chain" id="PRO_5029824981" evidence="18">
    <location>
        <begin position="35"/>
        <end position="4812"/>
    </location>
</feature>
<dbReference type="PRINTS" id="PR00205">
    <property type="entry name" value="CADHERIN"/>
</dbReference>
<evidence type="ECO:0000313" key="22">
    <source>
        <dbReference type="EMBL" id="CAD5114675.1"/>
    </source>
</evidence>
<evidence type="ECO:0000256" key="17">
    <source>
        <dbReference type="SAM" id="Phobius"/>
    </source>
</evidence>
<dbReference type="InterPro" id="IPR015919">
    <property type="entry name" value="Cadherin-like_sf"/>
</dbReference>
<dbReference type="Proteomes" id="UP000549394">
    <property type="component" value="Unassembled WGS sequence"/>
</dbReference>
<feature type="domain" description="Cadherin" evidence="21">
    <location>
        <begin position="2545"/>
        <end position="2631"/>
    </location>
</feature>
<feature type="domain" description="EGF-like" evidence="20">
    <location>
        <begin position="4121"/>
        <end position="4157"/>
    </location>
</feature>
<dbReference type="GO" id="GO:0008013">
    <property type="term" value="F:beta-catenin binding"/>
    <property type="evidence" value="ECO:0007669"/>
    <property type="project" value="TreeGrafter"/>
</dbReference>
<evidence type="ECO:0000259" key="19">
    <source>
        <dbReference type="PROSITE" id="PS50025"/>
    </source>
</evidence>
<feature type="domain" description="EGF-like" evidence="20">
    <location>
        <begin position="3886"/>
        <end position="3922"/>
    </location>
</feature>
<comment type="subcellular location">
    <subcellularLocation>
        <location evidence="1">Cell membrane</location>
        <topology evidence="1">Single-pass type I membrane protein</topology>
    </subcellularLocation>
</comment>
<dbReference type="FunFam" id="2.10.25.10:FF:000610">
    <property type="entry name" value="protein HEG homolog 1 isoform X1"/>
    <property type="match status" value="1"/>
</dbReference>
<dbReference type="GO" id="GO:0034332">
    <property type="term" value="P:adherens junction organization"/>
    <property type="evidence" value="ECO:0007669"/>
    <property type="project" value="TreeGrafter"/>
</dbReference>
<evidence type="ECO:0000256" key="13">
    <source>
        <dbReference type="ARBA" id="ARBA00023180"/>
    </source>
</evidence>
<feature type="domain" description="EGF-like" evidence="20">
    <location>
        <begin position="3808"/>
        <end position="3845"/>
    </location>
</feature>
<feature type="compositionally biased region" description="Low complexity" evidence="16">
    <location>
        <begin position="4766"/>
        <end position="4786"/>
    </location>
</feature>
<feature type="disulfide bond" evidence="15">
    <location>
        <begin position="3874"/>
        <end position="3883"/>
    </location>
</feature>
<dbReference type="GO" id="GO:0044331">
    <property type="term" value="P:cell-cell adhesion mediated by cadherin"/>
    <property type="evidence" value="ECO:0007669"/>
    <property type="project" value="TreeGrafter"/>
</dbReference>
<dbReference type="InterPro" id="IPR020894">
    <property type="entry name" value="Cadherin_CS"/>
</dbReference>
<keyword evidence="11 17" id="KW-0472">Membrane</keyword>
<dbReference type="SMART" id="SM00112">
    <property type="entry name" value="CA"/>
    <property type="match status" value="33"/>
</dbReference>
<feature type="domain" description="Cadherin" evidence="21">
    <location>
        <begin position="1086"/>
        <end position="1192"/>
    </location>
</feature>
<dbReference type="SMART" id="SM00282">
    <property type="entry name" value="LamG"/>
    <property type="match status" value="2"/>
</dbReference>
<dbReference type="SUPFAM" id="SSF49313">
    <property type="entry name" value="Cadherin-like"/>
    <property type="match status" value="33"/>
</dbReference>
<dbReference type="Pfam" id="PF02210">
    <property type="entry name" value="Laminin_G_2"/>
    <property type="match status" value="1"/>
</dbReference>
<evidence type="ECO:0000256" key="1">
    <source>
        <dbReference type="ARBA" id="ARBA00004251"/>
    </source>
</evidence>
<feature type="domain" description="Cadherin" evidence="21">
    <location>
        <begin position="1705"/>
        <end position="1805"/>
    </location>
</feature>
<feature type="domain" description="Cadherin" evidence="21">
    <location>
        <begin position="135"/>
        <end position="246"/>
    </location>
</feature>
<dbReference type="InterPro" id="IPR013320">
    <property type="entry name" value="ConA-like_dom_sf"/>
</dbReference>
<feature type="domain" description="Cadherin" evidence="21">
    <location>
        <begin position="3350"/>
        <end position="3455"/>
    </location>
</feature>
<keyword evidence="7" id="KW-0677">Repeat</keyword>
<feature type="domain" description="Cadherin" evidence="21">
    <location>
        <begin position="42"/>
        <end position="134"/>
    </location>
</feature>
<dbReference type="SMART" id="SM00179">
    <property type="entry name" value="EGF_CA"/>
    <property type="match status" value="3"/>
</dbReference>
<dbReference type="CDD" id="cd11304">
    <property type="entry name" value="Cadherin_repeat"/>
    <property type="match status" value="30"/>
</dbReference>
<feature type="domain" description="Cadherin" evidence="21">
    <location>
        <begin position="2941"/>
        <end position="3042"/>
    </location>
</feature>
<dbReference type="InterPro" id="IPR039808">
    <property type="entry name" value="Cadherin"/>
</dbReference>
<dbReference type="GO" id="GO:0009887">
    <property type="term" value="P:animal organ morphogenesis"/>
    <property type="evidence" value="ECO:0007669"/>
    <property type="project" value="UniProtKB-ARBA"/>
</dbReference>
<dbReference type="FunFam" id="2.60.40.60:FF:000032">
    <property type="entry name" value="FAT atypical cadherin 1"/>
    <property type="match status" value="1"/>
</dbReference>
<feature type="domain" description="Cadherin" evidence="21">
    <location>
        <begin position="2016"/>
        <end position="2118"/>
    </location>
</feature>
<evidence type="ECO:0000256" key="18">
    <source>
        <dbReference type="SAM" id="SignalP"/>
    </source>
</evidence>
<dbReference type="GO" id="GO:0007156">
    <property type="term" value="P:homophilic cell adhesion via plasma membrane adhesion molecules"/>
    <property type="evidence" value="ECO:0007669"/>
    <property type="project" value="InterPro"/>
</dbReference>
<dbReference type="Gene3D" id="2.60.120.200">
    <property type="match status" value="2"/>
</dbReference>
<feature type="domain" description="Cadherin" evidence="21">
    <location>
        <begin position="2331"/>
        <end position="2432"/>
    </location>
</feature>
<comment type="caution">
    <text evidence="15">Lacks conserved residue(s) required for the propagation of feature annotation.</text>
</comment>
<dbReference type="InterPro" id="IPR018097">
    <property type="entry name" value="EGF_Ca-bd_CS"/>
</dbReference>
<dbReference type="FunFam" id="2.60.40.60:FF:000081">
    <property type="entry name" value="protocadherin Fat 4"/>
    <property type="match status" value="1"/>
</dbReference>
<feature type="domain" description="Cadherin" evidence="21">
    <location>
        <begin position="2426"/>
        <end position="2532"/>
    </location>
</feature>
<dbReference type="EMBL" id="CAJFCJ010000005">
    <property type="protein sequence ID" value="CAD5114675.1"/>
    <property type="molecule type" value="Genomic_DNA"/>
</dbReference>
<feature type="domain" description="Cadherin" evidence="21">
    <location>
        <begin position="1193"/>
        <end position="1297"/>
    </location>
</feature>
<feature type="compositionally biased region" description="Polar residues" evidence="16">
    <location>
        <begin position="4401"/>
        <end position="4412"/>
    </location>
</feature>
<dbReference type="InterPro" id="IPR002126">
    <property type="entry name" value="Cadherin-like_dom"/>
</dbReference>
<feature type="domain" description="Cadherin" evidence="21">
    <location>
        <begin position="247"/>
        <end position="361"/>
    </location>
</feature>
<dbReference type="Pfam" id="PF00054">
    <property type="entry name" value="Laminin_G_1"/>
    <property type="match status" value="1"/>
</dbReference>
<evidence type="ECO:0000256" key="10">
    <source>
        <dbReference type="ARBA" id="ARBA00022989"/>
    </source>
</evidence>
<feature type="domain" description="EGF-like" evidence="20">
    <location>
        <begin position="3847"/>
        <end position="3884"/>
    </location>
</feature>
<feature type="domain" description="Cadherin" evidence="21">
    <location>
        <begin position="699"/>
        <end position="780"/>
    </location>
</feature>
<dbReference type="FunFam" id="2.10.25.10:FF:000151">
    <property type="entry name" value="FAT atypical cadherin 4"/>
    <property type="match status" value="1"/>
</dbReference>
<accession>A0A7I8VE73</accession>
<feature type="domain" description="Cadherin" evidence="21">
    <location>
        <begin position="2734"/>
        <end position="2832"/>
    </location>
</feature>
<dbReference type="GO" id="GO:0048729">
    <property type="term" value="P:tissue morphogenesis"/>
    <property type="evidence" value="ECO:0007669"/>
    <property type="project" value="UniProtKB-ARBA"/>
</dbReference>
<dbReference type="PROSITE" id="PS01186">
    <property type="entry name" value="EGF_2"/>
    <property type="match status" value="2"/>
</dbReference>
<feature type="domain" description="Cadherin" evidence="21">
    <location>
        <begin position="2119"/>
        <end position="2223"/>
    </location>
</feature>
<dbReference type="FunFam" id="2.60.40.60:FF:000106">
    <property type="entry name" value="FAT atypical cadherin 4"/>
    <property type="match status" value="1"/>
</dbReference>
<keyword evidence="12 15" id="KW-1015">Disulfide bond</keyword>
<organism evidence="22 23">
    <name type="scientific">Dimorphilus gyrociliatus</name>
    <dbReference type="NCBI Taxonomy" id="2664684"/>
    <lineage>
        <taxon>Eukaryota</taxon>
        <taxon>Metazoa</taxon>
        <taxon>Spiralia</taxon>
        <taxon>Lophotrochozoa</taxon>
        <taxon>Annelida</taxon>
        <taxon>Polychaeta</taxon>
        <taxon>Polychaeta incertae sedis</taxon>
        <taxon>Dinophilidae</taxon>
        <taxon>Dimorphilus</taxon>
    </lineage>
</organism>
<feature type="domain" description="Cadherin" evidence="21">
    <location>
        <begin position="1806"/>
        <end position="1911"/>
    </location>
</feature>
<dbReference type="GO" id="GO:0045296">
    <property type="term" value="F:cadherin binding"/>
    <property type="evidence" value="ECO:0007669"/>
    <property type="project" value="TreeGrafter"/>
</dbReference>
<dbReference type="FunFam" id="2.60.40.60:FF:000020">
    <property type="entry name" value="Dachsous cadherin-related 1b"/>
    <property type="match status" value="4"/>
</dbReference>
<dbReference type="FunFam" id="2.60.40.60:FF:000123">
    <property type="entry name" value="Protocadherin beta 4"/>
    <property type="match status" value="1"/>
</dbReference>
<keyword evidence="8 14" id="KW-0106">Calcium</keyword>
<feature type="domain" description="Cadherin" evidence="21">
    <location>
        <begin position="2648"/>
        <end position="2734"/>
    </location>
</feature>
<feature type="domain" description="Laminin G" evidence="19">
    <location>
        <begin position="4177"/>
        <end position="4349"/>
    </location>
</feature>
<dbReference type="InterPro" id="IPR001791">
    <property type="entry name" value="Laminin_G"/>
</dbReference>
<name>A0A7I8VE73_9ANNE</name>
<dbReference type="InterPro" id="IPR000152">
    <property type="entry name" value="EGF-type_Asp/Asn_hydroxyl_site"/>
</dbReference>
<evidence type="ECO:0000256" key="8">
    <source>
        <dbReference type="ARBA" id="ARBA00022837"/>
    </source>
</evidence>
<dbReference type="SUPFAM" id="SSF49899">
    <property type="entry name" value="Concanavalin A-like lectins/glucanases"/>
    <property type="match status" value="2"/>
</dbReference>
<keyword evidence="3 15" id="KW-0245">EGF-like domain</keyword>
<keyword evidence="23" id="KW-1185">Reference proteome</keyword>
<evidence type="ECO:0000256" key="12">
    <source>
        <dbReference type="ARBA" id="ARBA00023157"/>
    </source>
</evidence>
<dbReference type="GO" id="GO:0016339">
    <property type="term" value="P:calcium-dependent cell-cell adhesion via plasma membrane cell adhesion molecules"/>
    <property type="evidence" value="ECO:0007669"/>
    <property type="project" value="TreeGrafter"/>
</dbReference>
<dbReference type="GO" id="GO:0000902">
    <property type="term" value="P:cell morphogenesis"/>
    <property type="evidence" value="ECO:0007669"/>
    <property type="project" value="TreeGrafter"/>
</dbReference>
<dbReference type="PROSITE" id="PS00010">
    <property type="entry name" value="ASX_HYDROXYL"/>
    <property type="match status" value="1"/>
</dbReference>
<dbReference type="PROSITE" id="PS50026">
    <property type="entry name" value="EGF_3"/>
    <property type="match status" value="4"/>
</dbReference>
<dbReference type="CDD" id="cd00053">
    <property type="entry name" value="EGF"/>
    <property type="match status" value="1"/>
</dbReference>
<evidence type="ECO:0000256" key="15">
    <source>
        <dbReference type="PROSITE-ProRule" id="PRU00076"/>
    </source>
</evidence>
<evidence type="ECO:0000256" key="7">
    <source>
        <dbReference type="ARBA" id="ARBA00022737"/>
    </source>
</evidence>
<feature type="signal peptide" evidence="18">
    <location>
        <begin position="1"/>
        <end position="34"/>
    </location>
</feature>
<reference evidence="22 23" key="1">
    <citation type="submission" date="2020-08" db="EMBL/GenBank/DDBJ databases">
        <authorList>
            <person name="Hejnol A."/>
        </authorList>
    </citation>
    <scope>NUCLEOTIDE SEQUENCE [LARGE SCALE GENOMIC DNA]</scope>
</reference>
<feature type="domain" description="Cadherin" evidence="21">
    <location>
        <begin position="983"/>
        <end position="1086"/>
    </location>
</feature>
<dbReference type="PROSITE" id="PS50268">
    <property type="entry name" value="CADHERIN_2"/>
    <property type="match status" value="33"/>
</dbReference>
<dbReference type="GO" id="GO:0005509">
    <property type="term" value="F:calcium ion binding"/>
    <property type="evidence" value="ECO:0007669"/>
    <property type="project" value="UniProtKB-UniRule"/>
</dbReference>
<keyword evidence="6 18" id="KW-0732">Signal</keyword>
<feature type="region of interest" description="Disordered" evidence="16">
    <location>
        <begin position="4534"/>
        <end position="4556"/>
    </location>
</feature>
<feature type="domain" description="Cadherin" evidence="21">
    <location>
        <begin position="2224"/>
        <end position="2330"/>
    </location>
</feature>
<dbReference type="Gene3D" id="2.10.25.10">
    <property type="entry name" value="Laminin"/>
    <property type="match status" value="5"/>
</dbReference>
<proteinExistence type="predicted"/>
<evidence type="ECO:0000259" key="21">
    <source>
        <dbReference type="PROSITE" id="PS50268"/>
    </source>
</evidence>
<keyword evidence="13" id="KW-0325">Glycoprotein</keyword>
<dbReference type="PANTHER" id="PTHR24027:SF422">
    <property type="entry name" value="CADHERIN DOMAIN-CONTAINING PROTEIN"/>
    <property type="match status" value="1"/>
</dbReference>
<dbReference type="FunFam" id="2.60.40.60:FF:000024">
    <property type="entry name" value="FAT atypical cadherin 3"/>
    <property type="match status" value="1"/>
</dbReference>
<dbReference type="Pfam" id="PF25374">
    <property type="entry name" value="Cadherin_FAT4_N"/>
    <property type="match status" value="1"/>
</dbReference>
<dbReference type="InterPro" id="IPR000742">
    <property type="entry name" value="EGF"/>
</dbReference>
<feature type="domain" description="Cadherin" evidence="21">
    <location>
        <begin position="884"/>
        <end position="982"/>
    </location>
</feature>
<dbReference type="InterPro" id="IPR001881">
    <property type="entry name" value="EGF-like_Ca-bd_dom"/>
</dbReference>
<dbReference type="GO" id="GO:0016342">
    <property type="term" value="C:catenin complex"/>
    <property type="evidence" value="ECO:0007669"/>
    <property type="project" value="TreeGrafter"/>
</dbReference>
<feature type="domain" description="Cadherin" evidence="21">
    <location>
        <begin position="781"/>
        <end position="883"/>
    </location>
</feature>
<feature type="domain" description="Cadherin" evidence="21">
    <location>
        <begin position="3139"/>
        <end position="3243"/>
    </location>
</feature>
<feature type="domain" description="Cadherin" evidence="21">
    <location>
        <begin position="2833"/>
        <end position="2940"/>
    </location>
</feature>
<dbReference type="GO" id="GO:0005912">
    <property type="term" value="C:adherens junction"/>
    <property type="evidence" value="ECO:0007669"/>
    <property type="project" value="TreeGrafter"/>
</dbReference>
<sequence length="4812" mass="536725">MDITCQREPIMRKALPKRTLFLFISLINILIVRSEETTAFAVDNKQEFSVEEEQRSGTFVGNISIIDGLEYRFFEESEYIKLNSKTGELRTSKIIDRESLDEDYIELFVQSIPPKHLIELRIHVKDINDNSPVFLQSPQTVFFSEDDRQYTQILLPTATDRDSGKNGVTTNYQIVNGNELNRFRLLTLLTDSKPLLYVENTQKLNREEQSEYVLNVSVADGGDVPRYGFLKVIVRVTDVNDQEPIFDQSDIVVSVNETIPPDSYLATVRATDQDEGENARITYSIQDDQHDQFRIDKDTGEIWSKKKLQCLISCQFSTDSNCFERSCVVTLIATDGGNPPFVNRAFLTVRLLDVNDNIPTIKVTYLPTNGDFGIIEESANASSTVAIVTVTDNDEGLNAQTSLKISSGNEKNQFSLKKVFDTYLIKVNATLDREKKDKYNLTLYAHDNGTPRLSSRFHAIFHIIDINDHKPVFEKTAYNAVLTENSPIGSSVVSATATDGDSGKNAELTYRILSGNDYKWFKIDPETGLITTAARMDYEKDNTIDLTIEARDKGNKPFSTTVSLQVRLLDVNDEYPIFSNNNITVTKSENIRVGSLIYEFRAEDRDSGKSGLVRYKFGKSTDLFNLDKSNGRLTLKKSLDREKVAIHRLKVVAYDQGQPSLSSTSSITIILSDENDHSPIFYPLKYFVTLRFCDSKARVTRLFANDKDNSTNGTIAFTIQPIDNRFRIDDNGVLWTNNGICQSGRIAVNVNARDGGGRQSERRATVFVYVSNVKIDPIVFTRETFSFTVDEDYDRNSNFPIRTIGRILLRDSIIGVEFQVVNGDDSGLFQIDRNGYLKSTNKGLNADQQKSFSLIVVASTRTSYGEVTVRVDLNDLNDNPPTFDQQESVVNLSEDAAVGHHVYKLGVTDKDITPVNSQITYSLQGSDRLGISSDGLLYVKKLLNYTPGKELNVKITASDGKHSREGTVKVLIVDSNDNNPEFEKAEYVLAISEKSQPNSVILEMKASDQDSGINARLNYVIESGNYENQFGLFPDGQLYVKKALDRELKADYKLIVRVNDNGQPDRSSTTVVKIHLIDENDNAPAFPKSIKFSVQENSPIYSFIGVLKATDPDEGRNAEITYSFEEKNESRFGIDPTKGVVWTRQVFDRESINTHIPIVVVAEDHATLDSRKSSSATIEIYVTDTNDNPPKFEKDFYKISLLESTEIDVSIFKLIATDPDADENGNVAYDILYGDRELFRIDAQSGGLFLNEQLDREKKDEYSLTIIAKDQSRTNPLNSTCNIRISVLDYNDHRPVFDKNSYSFSLKENIPVGSFVGQIRAIDKDIGVNGLVKYDLVRMDDNVFDLERESGRLYLSRHLDFELKTFYMLNISAYDNGNPRKTSFVACKISIINENDNQPKFPISSIIKTIDEGQDAGKFVAYATATDKDVGSNLKYSLVRQEPPGNDFNIDENTGRIVTKAILNREEIESYKLVVECQDGKDYRIEKSVVVLVGDVNDNPPAFRCWRTAIVNRRNSVGIKFFKATAIDPDLNADIAYELKKGSEYFEINRSDGTLSVLNSLNNAPLKITVRIRAFNPGSSQSVEEDFQVIVADSMTESFFSKSVYYGQLYENEMPKDIVKLTTTTEVDEFLAFGNDQRGVGQFDVIINDGRLRNTKELNREDSNLLNGILIEVAGVKYSSGKASVGKTKVRVTVLDRNDNAPKFEQYTYTVEIPEDAKIDYVVASLKAKDADSTSSIITYDLLNNADSKLFKIDEREGVIKLQRSIDFETKKEHKLTVTASDGSFSSSADVIIRVEDVNDLTPAFKSKIYSFDVAEHFEPVVRIGQVKADDGDSGVNGQITYSFITTYARDKFSMDGESGSISLIGNLDYEQTKLYILVVEARDNGRNVVLSSTASVFINVLDSNDNKPTFNQSTYSTTVKERSQIGQFVLNITATDVDEGENGAIKYSITDGNEQNCFQIGDNNGILKIADEIDRETISEFRLIITATDRTSPFYTSTAKVIIKVEDINDEPPLLTIDKELRVSENMPSNTLVDKLTFVDRDIGPHHVRFSLRNNGGGNFKIDPKMGNLLTTRKLDYKKADKYELLVRIEDANKPDLKSESKIIVRVKDENNYTPFFVKSSYSAEISEAADTGTTIISVKANDEDSGLNGQVRYYITEGDDASDFLLDSHSGSLTVRDRLDSERADFYNLRVVAKDMGERSKSSTVMLTVKVTSSFLDMPTIKNSPIRAKVLEGPSSASVDVVQVLASYTSGKPLEQVQFALQKGDLTLFGINEKTGLIYTKKELDSEEKDEYKLEVLIITGAPGKPTLTGTGIVEIHVEDANDNDPIFITDSYTADVIENAPGVTFITVQAVDKDFGKNGRITYSLSNYQREFQMNEVNGEISTRIGLDREEKAEYNLIVKAKDNGDIYRMSMATVLVRVRDFNDNTPKFSMGETFRVNAPLNADKPAASLSAYDEDLYENGTLQFSILDYNSNLFNCNSKTGLITAKRKIDTGEYQFKAIVEDAATVKRSTELIVKVIVRTPNTAVPDFSPNTKTSFSLREDEDIDKVFYTIKTTQSKGIFYRIIGGNLQNIFYLHRNTGELSLKCPLKSVQISKYQLLIEIFNENEGRNWRVFNINIQDVLNTPPMFDQLLYKRNFTETLVGEVLTVSATDRDSGLKAKLAYSIQSGNVDNKFSIDSEDGSLSVHRALDREKVSFYRLVIVATDNGQPKETGSCTVEINVQDVNDNYPRFTHNSRTTVSENVGIGSSIVRITASDPDLDKQLRYQLITNPSNTFDIDEITGIVTVVKPLDYLQYQSYFIRISVEDGVYQQTTTYQIKVEDTNNQSPKFKDDLYSFNVIENSKVGTFVGKVSATDADTSNLNSKVRYSFKTPTEIFWINKTTGEVFTRDEIVRNELVEEENNHELIVSAFDFGEPVLSGQAQLIISIKKKNTRPPTFEKSSYSTAVEIDANTGTVIFRVTATDQDVPIVYKKVNENIDTDRFHLNPSNGEITLASSVKDLINKIFVLKIEASDSGNPVLKSICDVSIEVVPPNENAPKFTGSSSFRVDEDKQRGFPFGLVSATDPDGTSVTFELEGTELFSISRSGNLIVLSDLDYEKNTSHTFNVIATDTDPVPLKSKRTITVFINDVNDNPPIVNPNQIIKVSELTSPNRIIHRLNFTDLDSESNSVTDFFLIGDSKALTMFNVNRTNGEVKTIKALDYEKETTYSLIFKATNPGTSLSSTSTVKLEVLSDNEYAPKFKNEEYNFIVSESAKPGHELGVVEATDNDKGLHGFINYYLVGDSNAKGFTIDHNTGKITISSSVDRESSATIKLIVIAKNPGPINEKLVDYCTVQVSVRDANDYPKFVQKIFQGRIMENVQPGAYVGKVTATDNDIRLLDRTFLYSLGIGDSESLFQIDSNDGTIRSRATFNRELTESYSIRVLAIDRGVPPMTGSATMIVTVEDTNDEPPYFDPEYPIGYVTENSVPGSEVVIDLKLFTKDKDLDPNRGPYIYELLDQKDKLNIDKGVVETRVNLNREELESFDATVKVQDSGSGQPQTSTLTFRVVVNDVNDNPSTERSATIIINVLDNEFDGGIIADVRPLDIDKVGNFQCSSLKSDSSDLTLFSNCSLVSAKTTNFKSLNIKVNGNDSIHGTVTSTFSINWKSVSNDAAEKSLIIQLATPADDFFSRNYVNFVRAVEDIVDKTGKLIILSARDANEEGTELTLAYQLTSGNYLSSVQFNNILRNNKRLLENRVGLVVKRTNADPCYDNPCKNSGECVSTMKVNKRKLVTIHSDRLEFTSPFIHYVTKCTCQKDFTGTWCETPINECGTNECSNGGVCYVRTNNGFRCECPPNWTGDRCQQDVNECRPKNPCMNGGQCLNSQGSYKCICSDGFTGSNCESSSNACSSSTCLNNGVCKYDQGKTTCSCPYGNGGSNCERASKGFDKLSFMEYTFTMAGQGNSISIELATTYSHGLLFFYPGNSDENLLEFVALEIIDGHVQFAFALGDGSVNKLMINKKVNDGNWYLITAVRDAKVGTLQVTRCMKNEKECRECLNEDQSCFTRKTSNGNFQNLSSKTGKIWIGGTSTLTSISPFKNHLKTHDFSGCIRSIIVDNVDLFKTAPKSSKNIRPTCGRKETVICKDDSCSKNGKCQDVWNDIRCDCNEGFSGSTCSAKSKPITFDKNTYLEYVQTDSYVRDKLFASQLLSRKKRATSNDGTVAIKFRTNEDGNLLYSKQDDNKWASLRIVNGNVRYENSNTIIVTLTKKVTDGEWHTVTVSFTDDISIKLSVDSESKTVNTRTSLVKLLDLNTVSTLLAAAENDKSRKGFRGCIESFLIDGEKTPFEGENERFKVTAIGEISSLNMNCEAVVETSSSSDDKTLIAVIVIVVCFVLLLAVLLIVFIYRRRLVKKRPASKKANGQTPKANDSGHSTHDSGYADHNGEIPTVDNRFEAENTVISRHIEAQLASCRYNEREVAARPPDIVEPELYGRNGQVNRAYTPAEESAERYDLDAASSIAPSEMDVVAHYKCYRNGPMKQQRYSTTPLSMPLRESPIGPPLNNLSRPSSRTSPLGMPAKRHIMPDSIRSTPLGALNTSVGERSKTVTPISSEASRKRRYNPINNTEFTHSDLAAVAPSVNTIDSSSDEANASSDSFTCSEVDDVGFRSSQITTKRPMTRLDEEIESDVTSGGEGVMPIYPQNTNYSASSWSTLFSNENPASKQTKLPPSALDWDLLNWGTNFENFVAVFSDLASLPEDLMANHRSRTPSNASSNRHRKRQPTPSPSERSNTSTTSRRASTISSRSTPRKSPTKCVYSPNISFDLSTHEEYV</sequence>
<evidence type="ECO:0000256" key="3">
    <source>
        <dbReference type="ARBA" id="ARBA00022536"/>
    </source>
</evidence>
<dbReference type="FunFam" id="2.60.40.60:FF:000015">
    <property type="entry name" value="FAT atypical cadherin 1"/>
    <property type="match status" value="1"/>
</dbReference>
<dbReference type="FunFam" id="2.60.40.60:FF:000104">
    <property type="entry name" value="cadherin-23 isoform X1"/>
    <property type="match status" value="1"/>
</dbReference>
<feature type="disulfide bond" evidence="15">
    <location>
        <begin position="3835"/>
        <end position="3844"/>
    </location>
</feature>
<feature type="compositionally biased region" description="Polar residues" evidence="16">
    <location>
        <begin position="4543"/>
        <end position="4553"/>
    </location>
</feature>
<feature type="domain" description="Cadherin" evidence="21">
    <location>
        <begin position="1298"/>
        <end position="1401"/>
    </location>
</feature>
<dbReference type="FunFam" id="2.60.40.60:FF:000005">
    <property type="entry name" value="Protocadherin 9"/>
    <property type="match status" value="1"/>
</dbReference>
<feature type="disulfide bond" evidence="15">
    <location>
        <begin position="3912"/>
        <end position="3921"/>
    </location>
</feature>
<dbReference type="GO" id="GO:0007399">
    <property type="term" value="P:nervous system development"/>
    <property type="evidence" value="ECO:0007669"/>
    <property type="project" value="UniProtKB-ARBA"/>
</dbReference>
<feature type="domain" description="Cadherin" evidence="21">
    <location>
        <begin position="1409"/>
        <end position="1503"/>
    </location>
</feature>
<dbReference type="FunFam" id="2.60.40.60:FF:000181">
    <property type="entry name" value="Predicted protein"/>
    <property type="match status" value="1"/>
</dbReference>
<feature type="region of interest" description="Disordered" evidence="16">
    <location>
        <begin position="4743"/>
        <end position="4799"/>
    </location>
</feature>
<feature type="compositionally biased region" description="Basic and acidic residues" evidence="16">
    <location>
        <begin position="4413"/>
        <end position="4425"/>
    </location>
</feature>
<comment type="caution">
    <text evidence="22">The sequence shown here is derived from an EMBL/GenBank/DDBJ whole genome shotgun (WGS) entry which is preliminary data.</text>
</comment>
<keyword evidence="4 17" id="KW-0812">Transmembrane</keyword>
<dbReference type="PROSITE" id="PS00022">
    <property type="entry name" value="EGF_1"/>
    <property type="match status" value="5"/>
</dbReference>
<dbReference type="PROSITE" id="PS50025">
    <property type="entry name" value="LAM_G_DOMAIN"/>
    <property type="match status" value="2"/>
</dbReference>
<keyword evidence="10 17" id="KW-1133">Transmembrane helix</keyword>
<feature type="domain" description="Cadherin" evidence="21">
    <location>
        <begin position="1616"/>
        <end position="1704"/>
    </location>
</feature>
<dbReference type="CDD" id="cd00110">
    <property type="entry name" value="LamG"/>
    <property type="match status" value="2"/>
</dbReference>
<feature type="domain" description="Laminin G" evidence="19">
    <location>
        <begin position="3920"/>
        <end position="4117"/>
    </location>
</feature>
<feature type="domain" description="Cadherin" evidence="21">
    <location>
        <begin position="3464"/>
        <end position="3560"/>
    </location>
</feature>
<evidence type="ECO:0000256" key="16">
    <source>
        <dbReference type="SAM" id="MobiDB-lite"/>
    </source>
</evidence>
<feature type="domain" description="Cadherin" evidence="21">
    <location>
        <begin position="474"/>
        <end position="578"/>
    </location>
</feature>
<feature type="disulfide bond" evidence="15">
    <location>
        <begin position="4147"/>
        <end position="4156"/>
    </location>
</feature>
<dbReference type="PANTHER" id="PTHR24027">
    <property type="entry name" value="CADHERIN-23"/>
    <property type="match status" value="1"/>
</dbReference>
<evidence type="ECO:0000256" key="14">
    <source>
        <dbReference type="PROSITE-ProRule" id="PRU00043"/>
    </source>
</evidence>
<dbReference type="SUPFAM" id="SSF57196">
    <property type="entry name" value="EGF/Laminin"/>
    <property type="match status" value="2"/>
</dbReference>
<dbReference type="GO" id="GO:0016477">
    <property type="term" value="P:cell migration"/>
    <property type="evidence" value="ECO:0007669"/>
    <property type="project" value="TreeGrafter"/>
</dbReference>
<dbReference type="Pfam" id="PF00028">
    <property type="entry name" value="Cadherin"/>
    <property type="match status" value="28"/>
</dbReference>
<dbReference type="OrthoDB" id="6252479at2759"/>
<evidence type="ECO:0000256" key="6">
    <source>
        <dbReference type="ARBA" id="ARBA00022729"/>
    </source>
</evidence>
<feature type="region of interest" description="Disordered" evidence="16">
    <location>
        <begin position="4397"/>
        <end position="4428"/>
    </location>
</feature>
<evidence type="ECO:0000256" key="2">
    <source>
        <dbReference type="ARBA" id="ARBA00022475"/>
    </source>
</evidence>
<feature type="domain" description="Cadherin" evidence="21">
    <location>
        <begin position="3244"/>
        <end position="3349"/>
    </location>
</feature>
<protein>
    <submittedName>
        <fullName evidence="22">DgyrCDS3721</fullName>
    </submittedName>
</protein>
<dbReference type="CDD" id="cd00054">
    <property type="entry name" value="EGF_CA"/>
    <property type="match status" value="3"/>
</dbReference>
<feature type="domain" description="Cadherin" evidence="21">
    <location>
        <begin position="579"/>
        <end position="681"/>
    </location>
</feature>
<keyword evidence="9" id="KW-0130">Cell adhesion</keyword>
<dbReference type="FunFam" id="2.60.40.60:FF:000080">
    <property type="entry name" value="FAT atypical cadherin 1"/>
    <property type="match status" value="1"/>
</dbReference>
<evidence type="ECO:0000259" key="20">
    <source>
        <dbReference type="PROSITE" id="PS50026"/>
    </source>
</evidence>
<keyword evidence="2" id="KW-1003">Cell membrane</keyword>
<feature type="domain" description="Cadherin" evidence="21">
    <location>
        <begin position="3042"/>
        <end position="3139"/>
    </location>
</feature>
<dbReference type="FunFam" id="2.60.40.60:FF:000039">
    <property type="entry name" value="FAT atypical cadherin 3"/>
    <property type="match status" value="1"/>
</dbReference>
<evidence type="ECO:0000256" key="11">
    <source>
        <dbReference type="ARBA" id="ARBA00023136"/>
    </source>
</evidence>
<evidence type="ECO:0000256" key="4">
    <source>
        <dbReference type="ARBA" id="ARBA00022692"/>
    </source>
</evidence>
<dbReference type="PROSITE" id="PS01187">
    <property type="entry name" value="EGF_CA"/>
    <property type="match status" value="1"/>
</dbReference>
<feature type="domain" description="Cadherin" evidence="21">
    <location>
        <begin position="1912"/>
        <end position="2016"/>
    </location>
</feature>
<feature type="transmembrane region" description="Helical" evidence="17">
    <location>
        <begin position="4364"/>
        <end position="4387"/>
    </location>
</feature>
<keyword evidence="5" id="KW-0479">Metal-binding</keyword>
<evidence type="ECO:0000256" key="5">
    <source>
        <dbReference type="ARBA" id="ARBA00022723"/>
    </source>
</evidence>
<feature type="domain" description="Cadherin" evidence="21">
    <location>
        <begin position="375"/>
        <end position="473"/>
    </location>
</feature>
<dbReference type="Gene3D" id="2.60.40.60">
    <property type="entry name" value="Cadherins"/>
    <property type="match status" value="34"/>
</dbReference>
<dbReference type="SMART" id="SM00181">
    <property type="entry name" value="EGF"/>
    <property type="match status" value="5"/>
</dbReference>
<gene>
    <name evidence="22" type="ORF">DGYR_LOCUS3501</name>
</gene>
<evidence type="ECO:0000256" key="9">
    <source>
        <dbReference type="ARBA" id="ARBA00022889"/>
    </source>
</evidence>
<dbReference type="FunFam" id="2.60.40.60:FF:000092">
    <property type="entry name" value="Protocadherin 8"/>
    <property type="match status" value="1"/>
</dbReference>
<dbReference type="GO" id="GO:0007043">
    <property type="term" value="P:cell-cell junction assembly"/>
    <property type="evidence" value="ECO:0007669"/>
    <property type="project" value="TreeGrafter"/>
</dbReference>
<dbReference type="PROSITE" id="PS00232">
    <property type="entry name" value="CADHERIN_1"/>
    <property type="match status" value="14"/>
</dbReference>
<dbReference type="Pfam" id="PF00008">
    <property type="entry name" value="EGF"/>
    <property type="match status" value="2"/>
</dbReference>